<evidence type="ECO:0000256" key="2">
    <source>
        <dbReference type="ARBA" id="ARBA00022452"/>
    </source>
</evidence>
<dbReference type="PANTHER" id="PTHR12815">
    <property type="entry name" value="SORTING AND ASSEMBLY MACHINERY SAMM50 PROTEIN FAMILY MEMBER"/>
    <property type="match status" value="1"/>
</dbReference>
<dbReference type="InterPro" id="IPR034746">
    <property type="entry name" value="POTRA"/>
</dbReference>
<dbReference type="AlphaFoldDB" id="A0A7V5PRE8"/>
<sequence length="571" mass="64714">MPKPPETHKVADIEVVGNFDLPAKELLRFFPVKPGQKIDPNALRRAAGLLQRQLQANGYLYAHIDSVKLERGGQNNGARIFIYGASGRLVKFGAIKVVADSLSPEEYQSELSIRAGEPFAKNRIDEGIQRILRLAADKGFPFAEASIDSARIINRKGQFSVAVKIAVHEHQPVFIKDILIRGNTYTKDRVILRELDLFPGMRYSERKIAKVVEQLNRLNIFKSVNEPEILRVSPDSVLIRIDVEEGNATLFNGVVGYIPETAKTALGKSGGYFTGLIDLAFRNLFGTGRKFMVHWKKADRYSEDFNFSYSEPWVFNFPVDLGLGLNRVVRDTTYIEWQNFIRGELRFFGHLKAILSVRKKTIIPDSAASHDLRLPLSDVWSGEAGIVYDTRDDLLNPRRGLYFRNSYSWGVKKITGPGYLIREDSLTTRDVLQSVALDVEGYLPLWRNQVAAVAAHIRQIKGKQLSLGDYFWFGGSRTLRGYRENQFSAPLISWVNLEYRFLLNKNSRVFLFNDWGYYQQRSPAELKELLYGYGLGIRLETPLGILGVDYGLGKGDSFSRGKIHFGLVNTF</sequence>
<keyword evidence="2" id="KW-1134">Transmembrane beta strand</keyword>
<feature type="domain" description="POTRA" evidence="5">
    <location>
        <begin position="173"/>
        <end position="246"/>
    </location>
</feature>
<gene>
    <name evidence="6" type="ORF">ENJ89_11780</name>
</gene>
<evidence type="ECO:0000256" key="4">
    <source>
        <dbReference type="ARBA" id="ARBA00023136"/>
    </source>
</evidence>
<evidence type="ECO:0000256" key="3">
    <source>
        <dbReference type="ARBA" id="ARBA00022692"/>
    </source>
</evidence>
<keyword evidence="3" id="KW-0812">Transmembrane</keyword>
<dbReference type="Proteomes" id="UP000886124">
    <property type="component" value="Unassembled WGS sequence"/>
</dbReference>
<dbReference type="Gene3D" id="3.10.20.310">
    <property type="entry name" value="membrane protein fhac"/>
    <property type="match status" value="3"/>
</dbReference>
<evidence type="ECO:0000313" key="6">
    <source>
        <dbReference type="EMBL" id="HHJ53868.1"/>
    </source>
</evidence>
<protein>
    <recommendedName>
        <fullName evidence="5">POTRA domain-containing protein</fullName>
    </recommendedName>
</protein>
<dbReference type="GO" id="GO:0019867">
    <property type="term" value="C:outer membrane"/>
    <property type="evidence" value="ECO:0007669"/>
    <property type="project" value="InterPro"/>
</dbReference>
<dbReference type="EMBL" id="DROD01000744">
    <property type="protein sequence ID" value="HHJ53868.1"/>
    <property type="molecule type" value="Genomic_DNA"/>
</dbReference>
<dbReference type="Gene3D" id="2.40.160.50">
    <property type="entry name" value="membrane protein fhac: a member of the omp85/tpsb transporter family"/>
    <property type="match status" value="1"/>
</dbReference>
<dbReference type="InterPro" id="IPR010827">
    <property type="entry name" value="BamA/TamA_POTRA"/>
</dbReference>
<name>A0A7V5PRE8_CALAY</name>
<comment type="subcellular location">
    <subcellularLocation>
        <location evidence="1">Membrane</location>
    </subcellularLocation>
</comment>
<evidence type="ECO:0000259" key="5">
    <source>
        <dbReference type="PROSITE" id="PS51779"/>
    </source>
</evidence>
<dbReference type="Pfam" id="PF01103">
    <property type="entry name" value="Omp85"/>
    <property type="match status" value="1"/>
</dbReference>
<keyword evidence="4" id="KW-0472">Membrane</keyword>
<dbReference type="PANTHER" id="PTHR12815:SF18">
    <property type="entry name" value="SORTING AND ASSEMBLY MACHINERY COMPONENT 50 HOMOLOG"/>
    <property type="match status" value="1"/>
</dbReference>
<comment type="caution">
    <text evidence="6">The sequence shown here is derived from an EMBL/GenBank/DDBJ whole genome shotgun (WGS) entry which is preliminary data.</text>
</comment>
<proteinExistence type="predicted"/>
<dbReference type="InterPro" id="IPR039910">
    <property type="entry name" value="D15-like"/>
</dbReference>
<dbReference type="Pfam" id="PF07244">
    <property type="entry name" value="POTRA"/>
    <property type="match status" value="3"/>
</dbReference>
<accession>A0A7V5PRE8</accession>
<organism evidence="6">
    <name type="scientific">Caldithrix abyssi</name>
    <dbReference type="NCBI Taxonomy" id="187145"/>
    <lineage>
        <taxon>Bacteria</taxon>
        <taxon>Pseudomonadati</taxon>
        <taxon>Calditrichota</taxon>
        <taxon>Calditrichia</taxon>
        <taxon>Calditrichales</taxon>
        <taxon>Calditrichaceae</taxon>
        <taxon>Caldithrix</taxon>
    </lineage>
</organism>
<dbReference type="InterPro" id="IPR000184">
    <property type="entry name" value="Bac_surfAg_D15"/>
</dbReference>
<evidence type="ECO:0000256" key="1">
    <source>
        <dbReference type="ARBA" id="ARBA00004370"/>
    </source>
</evidence>
<reference evidence="6" key="1">
    <citation type="journal article" date="2020" name="mSystems">
        <title>Genome- and Community-Level Interaction Insights into Carbon Utilization and Element Cycling Functions of Hydrothermarchaeota in Hydrothermal Sediment.</title>
        <authorList>
            <person name="Zhou Z."/>
            <person name="Liu Y."/>
            <person name="Xu W."/>
            <person name="Pan J."/>
            <person name="Luo Z.H."/>
            <person name="Li M."/>
        </authorList>
    </citation>
    <scope>NUCLEOTIDE SEQUENCE [LARGE SCALE GENOMIC DNA]</scope>
    <source>
        <strain evidence="6">HyVt-527</strain>
    </source>
</reference>
<dbReference type="PROSITE" id="PS51779">
    <property type="entry name" value="POTRA"/>
    <property type="match status" value="1"/>
</dbReference>